<dbReference type="Gene3D" id="1.20.1590.10">
    <property type="entry name" value="YP_001051499.1 domain like"/>
    <property type="match status" value="1"/>
</dbReference>
<dbReference type="OrthoDB" id="9204516at2"/>
<organism evidence="1 2">
    <name type="scientific">Glaciecola punicea ACAM 611</name>
    <dbReference type="NCBI Taxonomy" id="1121923"/>
    <lineage>
        <taxon>Bacteria</taxon>
        <taxon>Pseudomonadati</taxon>
        <taxon>Pseudomonadota</taxon>
        <taxon>Gammaproteobacteria</taxon>
        <taxon>Alteromonadales</taxon>
        <taxon>Alteromonadaceae</taxon>
        <taxon>Glaciecola</taxon>
    </lineage>
</organism>
<evidence type="ECO:0000313" key="2">
    <source>
        <dbReference type="Proteomes" id="UP000053586"/>
    </source>
</evidence>
<dbReference type="RefSeq" id="WP_006007488.1">
    <property type="nucleotide sequence ID" value="NZ_BAET01000033.1"/>
</dbReference>
<protein>
    <recommendedName>
        <fullName evidence="3">DUF416 family protein</fullName>
    </recommendedName>
</protein>
<sequence>MKMRDTKLSTFAQIRDLPYPNDVVFGCALMQRMLPNYQLFSQSTGFGDGAAAQATLNLIWEWCMSPKNKFNAPVQLERLEEIIPDVDNFESFGVYPALDFCMALSSMLLSFSKEHEAVAVTIAKLSQGSVEAFILASAEGELSNEQIKQDPLMEYEIETQLSLLEYCKSNKISKEFVKELRADIIAQGISNLGLSVESHS</sequence>
<proteinExistence type="predicted"/>
<dbReference type="InterPro" id="IPR007338">
    <property type="entry name" value="DUF416"/>
</dbReference>
<dbReference type="eggNOG" id="COG3068">
    <property type="taxonomic scope" value="Bacteria"/>
</dbReference>
<dbReference type="EMBL" id="BAET01000033">
    <property type="protein sequence ID" value="GAB56880.1"/>
    <property type="molecule type" value="Genomic_DNA"/>
</dbReference>
<comment type="caution">
    <text evidence="1">The sequence shown here is derived from an EMBL/GenBank/DDBJ whole genome shotgun (WGS) entry which is preliminary data.</text>
</comment>
<gene>
    <name evidence="1" type="ORF">GPUN_2766</name>
</gene>
<evidence type="ECO:0008006" key="3">
    <source>
        <dbReference type="Google" id="ProtNLM"/>
    </source>
</evidence>
<dbReference type="Proteomes" id="UP000053586">
    <property type="component" value="Unassembled WGS sequence"/>
</dbReference>
<dbReference type="InterPro" id="IPR023381">
    <property type="entry name" value="YP001051499.1-like_dom_sf"/>
</dbReference>
<dbReference type="STRING" id="56804.BAE46_02665"/>
<keyword evidence="2" id="KW-1185">Reference proteome</keyword>
<reference evidence="1 2" key="2">
    <citation type="journal article" date="2017" name="Antonie Van Leeuwenhoek">
        <title>Rhizobium rhizosphaerae sp. nov., a novel species isolated from rice rhizosphere.</title>
        <authorList>
            <person name="Zhao J.J."/>
            <person name="Zhang J."/>
            <person name="Zhang R.J."/>
            <person name="Zhang C.W."/>
            <person name="Yin H.Q."/>
            <person name="Zhang X.X."/>
        </authorList>
    </citation>
    <scope>NUCLEOTIDE SEQUENCE [LARGE SCALE GENOMIC DNA]</scope>
    <source>
        <strain evidence="1 2">ACAM 611</strain>
    </source>
</reference>
<evidence type="ECO:0000313" key="1">
    <source>
        <dbReference type="EMBL" id="GAB56880.1"/>
    </source>
</evidence>
<reference evidence="1 2" key="1">
    <citation type="journal article" date="2012" name="J. Bacteriol.">
        <title>Genome sequence of proteorhodopsin-containing sea ice bacterium Glaciecola punicea ACAM 611T.</title>
        <authorList>
            <person name="Qin Q.-L."/>
            <person name="Xie B.-B."/>
            <person name="Shu Y.-L."/>
            <person name="Rong J.-C."/>
            <person name="Zhao D.-L."/>
            <person name="Zhang X.-Y."/>
            <person name="Chen X.-L."/>
            <person name="Zhou B.-C."/>
            <person name="Zhanga Y.-Z."/>
        </authorList>
    </citation>
    <scope>NUCLEOTIDE SEQUENCE [LARGE SCALE GENOMIC DNA]</scope>
    <source>
        <strain evidence="1 2">ACAM 611</strain>
    </source>
</reference>
<accession>H5TEV3</accession>
<dbReference type="Pfam" id="PF04222">
    <property type="entry name" value="DUF416"/>
    <property type="match status" value="1"/>
</dbReference>
<dbReference type="AlphaFoldDB" id="H5TEV3"/>
<name>H5TEV3_9ALTE</name>